<dbReference type="PANTHER" id="PTHR23070">
    <property type="entry name" value="BCS1 AAA-TYPE ATPASE"/>
    <property type="match status" value="1"/>
</dbReference>
<dbReference type="EMBL" id="JBBPBM010000019">
    <property type="protein sequence ID" value="KAK8554189.1"/>
    <property type="molecule type" value="Genomic_DNA"/>
</dbReference>
<comment type="caution">
    <text evidence="1">The sequence shown here is derived from an EMBL/GenBank/DDBJ whole genome shotgun (WGS) entry which is preliminary data.</text>
</comment>
<organism evidence="1 2">
    <name type="scientific">Hibiscus sabdariffa</name>
    <name type="common">roselle</name>
    <dbReference type="NCBI Taxonomy" id="183260"/>
    <lineage>
        <taxon>Eukaryota</taxon>
        <taxon>Viridiplantae</taxon>
        <taxon>Streptophyta</taxon>
        <taxon>Embryophyta</taxon>
        <taxon>Tracheophyta</taxon>
        <taxon>Spermatophyta</taxon>
        <taxon>Magnoliopsida</taxon>
        <taxon>eudicotyledons</taxon>
        <taxon>Gunneridae</taxon>
        <taxon>Pentapetalae</taxon>
        <taxon>rosids</taxon>
        <taxon>malvids</taxon>
        <taxon>Malvales</taxon>
        <taxon>Malvaceae</taxon>
        <taxon>Malvoideae</taxon>
        <taxon>Hibiscus</taxon>
    </lineage>
</organism>
<dbReference type="Proteomes" id="UP001472677">
    <property type="component" value="Unassembled WGS sequence"/>
</dbReference>
<dbReference type="InterPro" id="IPR050747">
    <property type="entry name" value="Mitochondrial_chaperone_BCS1"/>
</dbReference>
<sequence length="123" mass="14632">MEPPKRGIRVDCKITDDFQGMHLEWNLSSIETKKVYLPNKRLFNLTCKKSERERVEQRYFPYINKTAQAILSKSESLGIYTYNQDDSMWEPMVFKHPATFDTLTVEPELKEFIMNDLDSFVER</sequence>
<reference evidence="1 2" key="1">
    <citation type="journal article" date="2024" name="G3 (Bethesda)">
        <title>Genome assembly of Hibiscus sabdariffa L. provides insights into metabolisms of medicinal natural products.</title>
        <authorList>
            <person name="Kim T."/>
        </authorList>
    </citation>
    <scope>NUCLEOTIDE SEQUENCE [LARGE SCALE GENOMIC DNA]</scope>
    <source>
        <strain evidence="1">TK-2024</strain>
        <tissue evidence="1">Old leaves</tissue>
    </source>
</reference>
<evidence type="ECO:0000313" key="2">
    <source>
        <dbReference type="Proteomes" id="UP001472677"/>
    </source>
</evidence>
<evidence type="ECO:0000313" key="1">
    <source>
        <dbReference type="EMBL" id="KAK8554189.1"/>
    </source>
</evidence>
<protein>
    <submittedName>
        <fullName evidence="1">Uncharacterized protein</fullName>
    </submittedName>
</protein>
<gene>
    <name evidence="1" type="ORF">V6N12_031159</name>
</gene>
<name>A0ABR2E855_9ROSI</name>
<proteinExistence type="predicted"/>
<keyword evidence="2" id="KW-1185">Reference proteome</keyword>
<accession>A0ABR2E855</accession>